<dbReference type="Proteomes" id="UP000078272">
    <property type="component" value="Unassembled WGS sequence"/>
</dbReference>
<feature type="compositionally biased region" description="Basic and acidic residues" evidence="1">
    <location>
        <begin position="1"/>
        <end position="11"/>
    </location>
</feature>
<evidence type="ECO:0000313" key="3">
    <source>
        <dbReference type="Proteomes" id="UP000078272"/>
    </source>
</evidence>
<evidence type="ECO:0000313" key="2">
    <source>
        <dbReference type="EMBL" id="KTQ92665.1"/>
    </source>
</evidence>
<reference evidence="2 3" key="1">
    <citation type="journal article" date="2016" name="Front. Microbiol.">
        <title>Genomic Resource of Rice Seed Associated Bacteria.</title>
        <authorList>
            <person name="Midha S."/>
            <person name="Bansal K."/>
            <person name="Sharma S."/>
            <person name="Kumar N."/>
            <person name="Patil P.P."/>
            <person name="Chaudhry V."/>
            <person name="Patil P.B."/>
        </authorList>
    </citation>
    <scope>NUCLEOTIDE SEQUENCE [LARGE SCALE GENOMIC DNA]</scope>
    <source>
        <strain evidence="2 3">NS226</strain>
    </source>
</reference>
<accession>A0A175R5M6</accession>
<dbReference type="EMBL" id="LDPZ01000031">
    <property type="protein sequence ID" value="KTQ92665.1"/>
    <property type="molecule type" value="Genomic_DNA"/>
</dbReference>
<evidence type="ECO:0000256" key="1">
    <source>
        <dbReference type="SAM" id="MobiDB-lite"/>
    </source>
</evidence>
<dbReference type="RefSeq" id="WP_058635700.1">
    <property type="nucleotide sequence ID" value="NZ_LDPZ01000031.1"/>
</dbReference>
<comment type="caution">
    <text evidence="2">The sequence shown here is derived from an EMBL/GenBank/DDBJ whole genome shotgun (WGS) entry which is preliminary data.</text>
</comment>
<feature type="region of interest" description="Disordered" evidence="1">
    <location>
        <begin position="1"/>
        <end position="45"/>
    </location>
</feature>
<sequence length="88" mass="9370">MLGEAAERDPLFRVLDGRPTAPDQDAVSMQIGPVEPPSVNSGASSESTQVGCVAFLFSVIGFPHGDDVTGFAARRPDQNHHSIPRAQR</sequence>
<organism evidence="2 3">
    <name type="scientific">Aureimonas ureilytica</name>
    <dbReference type="NCBI Taxonomy" id="401562"/>
    <lineage>
        <taxon>Bacteria</taxon>
        <taxon>Pseudomonadati</taxon>
        <taxon>Pseudomonadota</taxon>
        <taxon>Alphaproteobacteria</taxon>
        <taxon>Hyphomicrobiales</taxon>
        <taxon>Aurantimonadaceae</taxon>
        <taxon>Aureimonas</taxon>
    </lineage>
</organism>
<gene>
    <name evidence="2" type="ORF">NS226_15355</name>
</gene>
<name>A0A175R5M6_9HYPH</name>
<dbReference type="PATRIC" id="fig|401562.3.peg.2777"/>
<proteinExistence type="predicted"/>
<protein>
    <submittedName>
        <fullName evidence="2">Uncharacterized protein</fullName>
    </submittedName>
</protein>
<dbReference type="AlphaFoldDB" id="A0A175R5M6"/>